<evidence type="ECO:0000256" key="1">
    <source>
        <dbReference type="ARBA" id="ARBA00004394"/>
    </source>
</evidence>
<keyword evidence="5 9" id="KW-1133">Transmembrane helix</keyword>
<accession>A0A6B2G6J2</accession>
<dbReference type="InterPro" id="IPR000727">
    <property type="entry name" value="T_SNARE_dom"/>
</dbReference>
<dbReference type="InterPro" id="IPR039899">
    <property type="entry name" value="BET1_SNARE"/>
</dbReference>
<keyword evidence="6" id="KW-0333">Golgi apparatus</keyword>
<organism evidence="11">
    <name type="scientific">Myxobolus squamalis</name>
    <name type="common">Myxosporean</name>
    <dbReference type="NCBI Taxonomy" id="59785"/>
    <lineage>
        <taxon>Eukaryota</taxon>
        <taxon>Metazoa</taxon>
        <taxon>Cnidaria</taxon>
        <taxon>Myxozoa</taxon>
        <taxon>Myxosporea</taxon>
        <taxon>Bivalvulida</taxon>
        <taxon>Platysporina</taxon>
        <taxon>Myxobolidae</taxon>
        <taxon>Myxobolus</taxon>
    </lineage>
</organism>
<evidence type="ECO:0000256" key="7">
    <source>
        <dbReference type="ARBA" id="ARBA00023136"/>
    </source>
</evidence>
<evidence type="ECO:0000256" key="9">
    <source>
        <dbReference type="SAM" id="Phobius"/>
    </source>
</evidence>
<dbReference type="EMBL" id="GHBR01008180">
    <property type="protein sequence ID" value="NDJ99200.1"/>
    <property type="molecule type" value="Transcribed_RNA"/>
</dbReference>
<evidence type="ECO:0000256" key="8">
    <source>
        <dbReference type="ARBA" id="ARBA00046280"/>
    </source>
</evidence>
<evidence type="ECO:0000313" key="11">
    <source>
        <dbReference type="EMBL" id="NDJ99200.1"/>
    </source>
</evidence>
<dbReference type="PANTHER" id="PTHR12791">
    <property type="entry name" value="GOLGI SNARE BET1-RELATED"/>
    <property type="match status" value="1"/>
</dbReference>
<dbReference type="AlphaFoldDB" id="A0A6B2G6J2"/>
<evidence type="ECO:0000256" key="3">
    <source>
        <dbReference type="ARBA" id="ARBA00022692"/>
    </source>
</evidence>
<sequence length="105" mass="12229">MNNPNDKKYRRREIMDEEHEENISGLSERVQSLKSITIDMGNEVRLHNSLLDELRGSVGQTEMLLGATVRRLKMVASRGNHKLLCYVVGFSVLVFFVLYIYLKWK</sequence>
<keyword evidence="7 9" id="KW-0472">Membrane</keyword>
<evidence type="ECO:0000256" key="2">
    <source>
        <dbReference type="ARBA" id="ARBA00022448"/>
    </source>
</evidence>
<evidence type="ECO:0000256" key="5">
    <source>
        <dbReference type="ARBA" id="ARBA00022989"/>
    </source>
</evidence>
<dbReference type="GO" id="GO:0015031">
    <property type="term" value="P:protein transport"/>
    <property type="evidence" value="ECO:0007669"/>
    <property type="project" value="UniProtKB-KW"/>
</dbReference>
<protein>
    <submittedName>
        <fullName evidence="11">BET1 homolog (Trinotate prediction)</fullName>
    </submittedName>
</protein>
<dbReference type="CDD" id="cd15853">
    <property type="entry name" value="SNARE_Bet1"/>
    <property type="match status" value="1"/>
</dbReference>
<feature type="transmembrane region" description="Helical" evidence="9">
    <location>
        <begin position="83"/>
        <end position="102"/>
    </location>
</feature>
<dbReference type="Gene3D" id="1.20.5.110">
    <property type="match status" value="1"/>
</dbReference>
<name>A0A6B2G6J2_MYXSQ</name>
<keyword evidence="2" id="KW-0813">Transport</keyword>
<evidence type="ECO:0000256" key="4">
    <source>
        <dbReference type="ARBA" id="ARBA00022927"/>
    </source>
</evidence>
<proteinExistence type="predicted"/>
<comment type="subcellular location">
    <subcellularLocation>
        <location evidence="8">Endomembrane system</location>
        <topology evidence="8">Single-pass type IV membrane protein</topology>
    </subcellularLocation>
    <subcellularLocation>
        <location evidence="1">Golgi apparatus membrane</location>
    </subcellularLocation>
</comment>
<dbReference type="GO" id="GO:0000139">
    <property type="term" value="C:Golgi membrane"/>
    <property type="evidence" value="ECO:0007669"/>
    <property type="project" value="UniProtKB-SubCell"/>
</dbReference>
<reference evidence="11" key="1">
    <citation type="submission" date="2018-11" db="EMBL/GenBank/DDBJ databases">
        <title>Myxobolus squamalis genome and transcriptome.</title>
        <authorList>
            <person name="Yahalomi D."/>
            <person name="Atkinson S.D."/>
            <person name="Neuhof M."/>
            <person name="Chang E.S."/>
            <person name="Philippe H."/>
            <person name="Cartwright P."/>
            <person name="Bartholomew J.L."/>
            <person name="Huchon D."/>
        </authorList>
    </citation>
    <scope>NUCLEOTIDE SEQUENCE</scope>
    <source>
        <strain evidence="11">71B08</strain>
        <tissue evidence="11">Whole</tissue>
    </source>
</reference>
<evidence type="ECO:0000259" key="10">
    <source>
        <dbReference type="PROSITE" id="PS50192"/>
    </source>
</evidence>
<keyword evidence="3 9" id="KW-0812">Transmembrane</keyword>
<dbReference type="SMART" id="SM00397">
    <property type="entry name" value="t_SNARE"/>
    <property type="match status" value="1"/>
</dbReference>
<dbReference type="SUPFAM" id="SSF58038">
    <property type="entry name" value="SNARE fusion complex"/>
    <property type="match status" value="1"/>
</dbReference>
<dbReference type="PROSITE" id="PS50192">
    <property type="entry name" value="T_SNARE"/>
    <property type="match status" value="1"/>
</dbReference>
<evidence type="ECO:0000256" key="6">
    <source>
        <dbReference type="ARBA" id="ARBA00023034"/>
    </source>
</evidence>
<keyword evidence="4" id="KW-0653">Protein transport</keyword>
<feature type="domain" description="T-SNARE coiled-coil homology" evidence="10">
    <location>
        <begin position="13"/>
        <end position="75"/>
    </location>
</feature>